<dbReference type="PANTHER" id="PTHR30069">
    <property type="entry name" value="TONB-DEPENDENT OUTER MEMBRANE RECEPTOR"/>
    <property type="match status" value="1"/>
</dbReference>
<proteinExistence type="inferred from homology"/>
<evidence type="ECO:0000313" key="13">
    <source>
        <dbReference type="EMBL" id="PST84015.1"/>
    </source>
</evidence>
<keyword evidence="2 8" id="KW-0813">Transport</keyword>
<evidence type="ECO:0000256" key="8">
    <source>
        <dbReference type="PROSITE-ProRule" id="PRU01360"/>
    </source>
</evidence>
<dbReference type="RefSeq" id="WP_107214015.1">
    <property type="nucleotide sequence ID" value="NZ_KZ686268.1"/>
</dbReference>
<keyword evidence="14" id="KW-1185">Reference proteome</keyword>
<dbReference type="GO" id="GO:0044718">
    <property type="term" value="P:siderophore transmembrane transport"/>
    <property type="evidence" value="ECO:0007669"/>
    <property type="project" value="TreeGrafter"/>
</dbReference>
<keyword evidence="13" id="KW-0675">Receptor</keyword>
<dbReference type="Gene3D" id="2.60.40.1120">
    <property type="entry name" value="Carboxypeptidase-like, regulatory domain"/>
    <property type="match status" value="1"/>
</dbReference>
<dbReference type="InterPro" id="IPR036942">
    <property type="entry name" value="Beta-barrel_TonB_sf"/>
</dbReference>
<keyword evidence="6 8" id="KW-0472">Membrane</keyword>
<evidence type="ECO:0000256" key="9">
    <source>
        <dbReference type="RuleBase" id="RU003357"/>
    </source>
</evidence>
<evidence type="ECO:0000256" key="5">
    <source>
        <dbReference type="ARBA" id="ARBA00023077"/>
    </source>
</evidence>
<keyword evidence="5 9" id="KW-0798">TonB box</keyword>
<evidence type="ECO:0000256" key="6">
    <source>
        <dbReference type="ARBA" id="ARBA00023136"/>
    </source>
</evidence>
<keyword evidence="3 8" id="KW-1134">Transmembrane beta strand</keyword>
<protein>
    <submittedName>
        <fullName evidence="13">TonB-dependent receptor</fullName>
    </submittedName>
</protein>
<dbReference type="Pfam" id="PF07715">
    <property type="entry name" value="Plug"/>
    <property type="match status" value="1"/>
</dbReference>
<evidence type="ECO:0000256" key="2">
    <source>
        <dbReference type="ARBA" id="ARBA00022448"/>
    </source>
</evidence>
<evidence type="ECO:0000256" key="10">
    <source>
        <dbReference type="SAM" id="SignalP"/>
    </source>
</evidence>
<dbReference type="EMBL" id="PYLS01000004">
    <property type="protein sequence ID" value="PST84015.1"/>
    <property type="molecule type" value="Genomic_DNA"/>
</dbReference>
<dbReference type="GO" id="GO:0009279">
    <property type="term" value="C:cell outer membrane"/>
    <property type="evidence" value="ECO:0007669"/>
    <property type="project" value="UniProtKB-SubCell"/>
</dbReference>
<keyword evidence="7 8" id="KW-0998">Cell outer membrane</keyword>
<evidence type="ECO:0000259" key="12">
    <source>
        <dbReference type="Pfam" id="PF07715"/>
    </source>
</evidence>
<dbReference type="PANTHER" id="PTHR30069:SF40">
    <property type="entry name" value="TONB-DEPENDENT RECEPTOR NMB0964-RELATED"/>
    <property type="match status" value="1"/>
</dbReference>
<accession>A0A2T3HNJ3</accession>
<evidence type="ECO:0000256" key="7">
    <source>
        <dbReference type="ARBA" id="ARBA00023237"/>
    </source>
</evidence>
<gene>
    <name evidence="13" type="ORF">C7T94_04560</name>
</gene>
<dbReference type="Pfam" id="PF00593">
    <property type="entry name" value="TonB_dep_Rec_b-barrel"/>
    <property type="match status" value="1"/>
</dbReference>
<dbReference type="InterPro" id="IPR012910">
    <property type="entry name" value="Plug_dom"/>
</dbReference>
<feature type="domain" description="TonB-dependent receptor-like beta-barrel" evidence="11">
    <location>
        <begin position="293"/>
        <end position="735"/>
    </location>
</feature>
<dbReference type="GO" id="GO:0015344">
    <property type="term" value="F:siderophore uptake transmembrane transporter activity"/>
    <property type="evidence" value="ECO:0007669"/>
    <property type="project" value="TreeGrafter"/>
</dbReference>
<dbReference type="Proteomes" id="UP000240912">
    <property type="component" value="Unassembled WGS sequence"/>
</dbReference>
<dbReference type="Gene3D" id="2.40.170.20">
    <property type="entry name" value="TonB-dependent receptor, beta-barrel domain"/>
    <property type="match status" value="1"/>
</dbReference>
<evidence type="ECO:0000313" key="14">
    <source>
        <dbReference type="Proteomes" id="UP000240912"/>
    </source>
</evidence>
<comment type="similarity">
    <text evidence="8 9">Belongs to the TonB-dependent receptor family.</text>
</comment>
<name>A0A2T3HNJ3_9SPHI</name>
<dbReference type="Gene3D" id="2.170.130.10">
    <property type="entry name" value="TonB-dependent receptor, plug domain"/>
    <property type="match status" value="1"/>
</dbReference>
<feature type="signal peptide" evidence="10">
    <location>
        <begin position="1"/>
        <end position="21"/>
    </location>
</feature>
<feature type="domain" description="TonB-dependent receptor plug" evidence="12">
    <location>
        <begin position="125"/>
        <end position="226"/>
    </location>
</feature>
<keyword evidence="10" id="KW-0732">Signal</keyword>
<dbReference type="InterPro" id="IPR039426">
    <property type="entry name" value="TonB-dep_rcpt-like"/>
</dbReference>
<dbReference type="SUPFAM" id="SSF56935">
    <property type="entry name" value="Porins"/>
    <property type="match status" value="1"/>
</dbReference>
<keyword evidence="4 8" id="KW-0812">Transmembrane</keyword>
<dbReference type="InterPro" id="IPR000531">
    <property type="entry name" value="Beta-barrel_TonB"/>
</dbReference>
<reference evidence="13 14" key="1">
    <citation type="submission" date="2018-03" db="EMBL/GenBank/DDBJ databases">
        <authorList>
            <person name="Keele B.F."/>
        </authorList>
    </citation>
    <scope>NUCLEOTIDE SEQUENCE [LARGE SCALE GENOMIC DNA]</scope>
    <source>
        <strain evidence="13 14">YL28-9</strain>
    </source>
</reference>
<feature type="chain" id="PRO_5015597715" evidence="10">
    <location>
        <begin position="22"/>
        <end position="771"/>
    </location>
</feature>
<organism evidence="13 14">
    <name type="scientific">Pedobacter yulinensis</name>
    <dbReference type="NCBI Taxonomy" id="2126353"/>
    <lineage>
        <taxon>Bacteria</taxon>
        <taxon>Pseudomonadati</taxon>
        <taxon>Bacteroidota</taxon>
        <taxon>Sphingobacteriia</taxon>
        <taxon>Sphingobacteriales</taxon>
        <taxon>Sphingobacteriaceae</taxon>
        <taxon>Pedobacter</taxon>
    </lineage>
</organism>
<comment type="subcellular location">
    <subcellularLocation>
        <location evidence="1 8">Cell outer membrane</location>
        <topology evidence="1 8">Multi-pass membrane protein</topology>
    </subcellularLocation>
</comment>
<dbReference type="SUPFAM" id="SSF49464">
    <property type="entry name" value="Carboxypeptidase regulatory domain-like"/>
    <property type="match status" value="1"/>
</dbReference>
<evidence type="ECO:0000256" key="1">
    <source>
        <dbReference type="ARBA" id="ARBA00004571"/>
    </source>
</evidence>
<sequence>MKKLSFLLFSLFVLFFSPARAAAVAELKGKVVDAASGSPLPGASVYIADLRAVTTTDARGFFVLPNVPAKGRFLVEVRYVGYKTRSQFVDVAKGLSADIALEPSAIEAAEVVITGSPFSSNNRTNSLSVVGVSKDQLRQTAGTNIIDALAKIPGVAQVTTGGAISKPVIRGLGYNRVLTMIDGAREEAQQWGDEHGAQADQFAAARIEILKGPASLLYGSDALGGVINILDDYAPAEGTVNGEFITTYSTNNGLTASSLMMQGNDQGFVYRGRLSYKNAYSYGYKAAVVPNSGFDETNGSAMLGLNRNWGYSHLNLSWFNTNVGLVEEGPDDDGRFRNEEGELLDKEASRVRRLGLPNQNINHYRAVWNNNLILGRSRLRATLGFQKNVRKEFEESASEPGLNLDLNSYTYDFKYYFANNGKWEPVVGLQGMYQENANKGDEFLIPDYNSNNIGVFGYLKRTFGKGAINLGARYDYKKVNGFDLMTDEDETVFNAFHNRFSNFSGSAGAAFELTKNVVLKGNVGSGFRAPNLAELGANGRHEGTFRYEIGNSALKQENSLQADLALEYSGNSISASLNAYANRIYNYIYPGNFGNEQIDYTNEDGETEVLPVYRFVQTNADLVGAEASLDIHPVRSLHFENTFAYTRGTNRADGSALPFIPAATINNELRFEPQIKGLADTYIRLSVSNVFGQKRFEPEFETATAAYTLFDAGIGTGFKTRRGGELKLWITGQNLLNKEYFNHLSRYKYAQRNGIYNPGRNVTFGLSVPLM</sequence>
<evidence type="ECO:0000256" key="4">
    <source>
        <dbReference type="ARBA" id="ARBA00022692"/>
    </source>
</evidence>
<comment type="caution">
    <text evidence="13">The sequence shown here is derived from an EMBL/GenBank/DDBJ whole genome shotgun (WGS) entry which is preliminary data.</text>
</comment>
<dbReference type="Pfam" id="PF13715">
    <property type="entry name" value="CarbopepD_reg_2"/>
    <property type="match status" value="1"/>
</dbReference>
<dbReference type="InterPro" id="IPR008969">
    <property type="entry name" value="CarboxyPept-like_regulatory"/>
</dbReference>
<dbReference type="InterPro" id="IPR037066">
    <property type="entry name" value="Plug_dom_sf"/>
</dbReference>
<evidence type="ECO:0000259" key="11">
    <source>
        <dbReference type="Pfam" id="PF00593"/>
    </source>
</evidence>
<dbReference type="AlphaFoldDB" id="A0A2T3HNJ3"/>
<dbReference type="PROSITE" id="PS52016">
    <property type="entry name" value="TONB_DEPENDENT_REC_3"/>
    <property type="match status" value="1"/>
</dbReference>
<evidence type="ECO:0000256" key="3">
    <source>
        <dbReference type="ARBA" id="ARBA00022452"/>
    </source>
</evidence>
<dbReference type="OrthoDB" id="9795928at2"/>